<organism evidence="1">
    <name type="scientific">marine sediment metagenome</name>
    <dbReference type="NCBI Taxonomy" id="412755"/>
    <lineage>
        <taxon>unclassified sequences</taxon>
        <taxon>metagenomes</taxon>
        <taxon>ecological metagenomes</taxon>
    </lineage>
</organism>
<protein>
    <submittedName>
        <fullName evidence="1">Uncharacterized protein</fullName>
    </submittedName>
</protein>
<dbReference type="AlphaFoldDB" id="X1JCI0"/>
<evidence type="ECO:0000313" key="1">
    <source>
        <dbReference type="EMBL" id="GAH92421.1"/>
    </source>
</evidence>
<reference evidence="1" key="1">
    <citation type="journal article" date="2014" name="Front. Microbiol.">
        <title>High frequency of phylogenetically diverse reductive dehalogenase-homologous genes in deep subseafloor sedimentary metagenomes.</title>
        <authorList>
            <person name="Kawai M."/>
            <person name="Futagami T."/>
            <person name="Toyoda A."/>
            <person name="Takaki Y."/>
            <person name="Nishi S."/>
            <person name="Hori S."/>
            <person name="Arai W."/>
            <person name="Tsubouchi T."/>
            <person name="Morono Y."/>
            <person name="Uchiyama I."/>
            <person name="Ito T."/>
            <person name="Fujiyama A."/>
            <person name="Inagaki F."/>
            <person name="Takami H."/>
        </authorList>
    </citation>
    <scope>NUCLEOTIDE SEQUENCE</scope>
    <source>
        <strain evidence="1">Expedition CK06-06</strain>
    </source>
</reference>
<gene>
    <name evidence="1" type="ORF">S03H2_68842</name>
</gene>
<accession>X1JCI0</accession>
<name>X1JCI0_9ZZZZ</name>
<sequence length="49" mass="5671">MTANVFGISHFENNPQKKGDYILESGKELKFQYRIYIHPGNSQEGKVKE</sequence>
<comment type="caution">
    <text evidence="1">The sequence shown here is derived from an EMBL/GenBank/DDBJ whole genome shotgun (WGS) entry which is preliminary data.</text>
</comment>
<dbReference type="EMBL" id="BARU01045347">
    <property type="protein sequence ID" value="GAH92421.1"/>
    <property type="molecule type" value="Genomic_DNA"/>
</dbReference>
<proteinExistence type="predicted"/>
<feature type="non-terminal residue" evidence="1">
    <location>
        <position position="49"/>
    </location>
</feature>